<feature type="short sequence motif" description="GXSXG" evidence="4">
    <location>
        <begin position="46"/>
        <end position="50"/>
    </location>
</feature>
<dbReference type="PANTHER" id="PTHR14226:SF29">
    <property type="entry name" value="NEUROPATHY TARGET ESTERASE SWS"/>
    <property type="match status" value="1"/>
</dbReference>
<reference evidence="6 7" key="1">
    <citation type="journal article" date="2019" name="Int. J. Syst. Evol. Microbiol.">
        <title>The Global Catalogue of Microorganisms (GCM) 10K type strain sequencing project: providing services to taxonomists for standard genome sequencing and annotation.</title>
        <authorList>
            <consortium name="The Broad Institute Genomics Platform"/>
            <consortium name="The Broad Institute Genome Sequencing Center for Infectious Disease"/>
            <person name="Wu L."/>
            <person name="Ma J."/>
        </authorList>
    </citation>
    <scope>NUCLEOTIDE SEQUENCE [LARGE SCALE GENOMIC DNA]</scope>
    <source>
        <strain evidence="6 7">JCM 12662</strain>
    </source>
</reference>
<name>A0ABN0X0R1_9LACT</name>
<dbReference type="EMBL" id="BAAACW010000016">
    <property type="protein sequence ID" value="GAA0352207.1"/>
    <property type="molecule type" value="Genomic_DNA"/>
</dbReference>
<feature type="active site" description="Proton acceptor" evidence="4">
    <location>
        <position position="186"/>
    </location>
</feature>
<dbReference type="InterPro" id="IPR050301">
    <property type="entry name" value="NTE"/>
</dbReference>
<evidence type="ECO:0000256" key="4">
    <source>
        <dbReference type="PROSITE-ProRule" id="PRU01161"/>
    </source>
</evidence>
<feature type="short sequence motif" description="GXGXXG" evidence="4">
    <location>
        <begin position="19"/>
        <end position="24"/>
    </location>
</feature>
<dbReference type="RefSeq" id="WP_343752985.1">
    <property type="nucleotide sequence ID" value="NZ_BAAACW010000016.1"/>
</dbReference>
<keyword evidence="7" id="KW-1185">Reference proteome</keyword>
<evidence type="ECO:0000256" key="1">
    <source>
        <dbReference type="ARBA" id="ARBA00022801"/>
    </source>
</evidence>
<dbReference type="Gene3D" id="3.40.1090.10">
    <property type="entry name" value="Cytosolic phospholipase A2 catalytic domain"/>
    <property type="match status" value="2"/>
</dbReference>
<gene>
    <name evidence="6" type="ORF">GCM10008932_01480</name>
</gene>
<feature type="active site" description="Nucleophile" evidence="4">
    <location>
        <position position="48"/>
    </location>
</feature>
<dbReference type="Pfam" id="PF01734">
    <property type="entry name" value="Patatin"/>
    <property type="match status" value="1"/>
</dbReference>
<dbReference type="PROSITE" id="PS51635">
    <property type="entry name" value="PNPLA"/>
    <property type="match status" value="1"/>
</dbReference>
<organism evidence="6 7">
    <name type="scientific">Alkalibacterium iburiense</name>
    <dbReference type="NCBI Taxonomy" id="290589"/>
    <lineage>
        <taxon>Bacteria</taxon>
        <taxon>Bacillati</taxon>
        <taxon>Bacillota</taxon>
        <taxon>Bacilli</taxon>
        <taxon>Lactobacillales</taxon>
        <taxon>Carnobacteriaceae</taxon>
        <taxon>Alkalibacterium</taxon>
    </lineage>
</organism>
<keyword evidence="3 4" id="KW-0443">Lipid metabolism</keyword>
<evidence type="ECO:0000256" key="2">
    <source>
        <dbReference type="ARBA" id="ARBA00022963"/>
    </source>
</evidence>
<feature type="short sequence motif" description="DGA/G" evidence="4">
    <location>
        <begin position="186"/>
        <end position="188"/>
    </location>
</feature>
<dbReference type="PANTHER" id="PTHR14226">
    <property type="entry name" value="NEUROPATHY TARGET ESTERASE/SWISS CHEESE D.MELANOGASTER"/>
    <property type="match status" value="1"/>
</dbReference>
<evidence type="ECO:0000313" key="6">
    <source>
        <dbReference type="EMBL" id="GAA0352207.1"/>
    </source>
</evidence>
<evidence type="ECO:0000259" key="5">
    <source>
        <dbReference type="PROSITE" id="PS51635"/>
    </source>
</evidence>
<feature type="domain" description="PNPLA" evidence="5">
    <location>
        <begin position="15"/>
        <end position="199"/>
    </location>
</feature>
<evidence type="ECO:0000256" key="3">
    <source>
        <dbReference type="ARBA" id="ARBA00023098"/>
    </source>
</evidence>
<accession>A0ABN0X0R1</accession>
<comment type="caution">
    <text evidence="6">The sequence shown here is derived from an EMBL/GenBank/DDBJ whole genome shotgun (WGS) entry which is preliminary data.</text>
</comment>
<proteinExistence type="predicted"/>
<dbReference type="InterPro" id="IPR016035">
    <property type="entry name" value="Acyl_Trfase/lysoPLipase"/>
</dbReference>
<dbReference type="SUPFAM" id="SSF52151">
    <property type="entry name" value="FabD/lysophospholipase-like"/>
    <property type="match status" value="1"/>
</dbReference>
<dbReference type="CDD" id="cd07209">
    <property type="entry name" value="Pat_hypo_Ecoli_Z1214_like"/>
    <property type="match status" value="1"/>
</dbReference>
<keyword evidence="2 4" id="KW-0442">Lipid degradation</keyword>
<dbReference type="Proteomes" id="UP001501166">
    <property type="component" value="Unassembled WGS sequence"/>
</dbReference>
<evidence type="ECO:0000313" key="7">
    <source>
        <dbReference type="Proteomes" id="UP001501166"/>
    </source>
</evidence>
<sequence>MGEAFFNKKNQKRGLVFGGGGARGAFEIGVWKALDELVYKPTVVAGTSVGALNAVLYAMGDVQEAENMWKEIETDNVLDYTIPLEIESFNDYRKTLTGFLIKVIRDKGISSDPLKNMIDKYIDDEEKLRESNLSIGLSTTNLKTREIEYLYLSDIEKGRLNDYLLASASLYPAMPKTIIDQTPYIDGGYANNIPISMVLDKKLDQLIIVDIKGPGIVKYDKRLKDHDHLWIRTKWPLGDMLLFDKKRAEINIRLGYDETIKLACPEQYGGLWYTFLQKEVMEENNRLLVAVDSFLRGKRTSQLYHYIKEERKQLSLLKEMSKRWEQNVEADTLSLALMELTGKLLNILPEKRYLIEDFQNEIVYRVERLLEKERKQPIKEFQPAFILSGREWSEEFIERLPLLSNRKLVAQILERLEDPTINWDNPLYHLLIKAKPYPFIIALYCKYLREMDN</sequence>
<protein>
    <recommendedName>
        <fullName evidence="5">PNPLA domain-containing protein</fullName>
    </recommendedName>
</protein>
<dbReference type="InterPro" id="IPR002641">
    <property type="entry name" value="PNPLA_dom"/>
</dbReference>
<keyword evidence="1 4" id="KW-0378">Hydrolase</keyword>